<comment type="catalytic activity">
    <reaction evidence="9">
        <text>Typically cleaves a -Gly-|-Phe- bond to release an N-terminal, basic peptide of 5-8 residues from type IV prepilin, and then N-methylates the new N-terminal amino group, the methyl donor being S-adenosyl-L-methionine.</text>
        <dbReference type="EC" id="3.4.23.43"/>
    </reaction>
</comment>
<dbReference type="PANTHER" id="PTHR30487">
    <property type="entry name" value="TYPE 4 PREPILIN-LIKE PROTEINS LEADER PEPTIDE-PROCESSING ENZYME"/>
    <property type="match status" value="1"/>
</dbReference>
<sequence>MITVWAALAGLLAGSFLSVAVYRLPLMMARQWDGFARERLGWAQEQMPRFDLAWPPSHCPHCQGRLKTVHNLPLIGFLLQKGRCAQCGAAIGLMYPALELAAAAAFAASVSVYGAGYAGVAGMVLAAFLLAAAWIDARTRLLPDILTLPLLWLGLLFHAGGGFVPLQQAVWGAAAGYLALWLLNAVYRLLRGQDGMGGGDMKLLAALGAWLGVEMLLPVVFLSALFGLLTACVYGRGRREIPFGPSLAAAGWLVFLAYAPVARTLPLWWGVGI</sequence>
<dbReference type="InterPro" id="IPR014032">
    <property type="entry name" value="Peptidase_A24A_bac"/>
</dbReference>
<keyword evidence="9" id="KW-0808">Transferase</keyword>
<keyword evidence="5 9" id="KW-0812">Transmembrane</keyword>
<evidence type="ECO:0000256" key="10">
    <source>
        <dbReference type="SAM" id="Phobius"/>
    </source>
</evidence>
<keyword evidence="9 14" id="KW-0378">Hydrolase</keyword>
<dbReference type="GO" id="GO:0005886">
    <property type="term" value="C:plasma membrane"/>
    <property type="evidence" value="ECO:0007669"/>
    <property type="project" value="UniProtKB-SubCell"/>
</dbReference>
<evidence type="ECO:0000256" key="4">
    <source>
        <dbReference type="ARBA" id="ARBA00022519"/>
    </source>
</evidence>
<evidence type="ECO:0000256" key="9">
    <source>
        <dbReference type="RuleBase" id="RU003794"/>
    </source>
</evidence>
<dbReference type="GO" id="GO:0004190">
    <property type="term" value="F:aspartic-type endopeptidase activity"/>
    <property type="evidence" value="ECO:0007669"/>
    <property type="project" value="UniProtKB-EC"/>
</dbReference>
<dbReference type="AlphaFoldDB" id="A0A9X4E578"/>
<dbReference type="Pfam" id="PF01478">
    <property type="entry name" value="Peptidase_A24"/>
    <property type="match status" value="1"/>
</dbReference>
<dbReference type="GO" id="GO:0032259">
    <property type="term" value="P:methylation"/>
    <property type="evidence" value="ECO:0007669"/>
    <property type="project" value="UniProtKB-KW"/>
</dbReference>
<dbReference type="EMBL" id="JAPQFL010000002">
    <property type="protein sequence ID" value="MDD9327632.1"/>
    <property type="molecule type" value="Genomic_DNA"/>
</dbReference>
<name>A0A9X4E578_9NEIS</name>
<feature type="transmembrane region" description="Helical" evidence="10">
    <location>
        <begin position="202"/>
        <end position="229"/>
    </location>
</feature>
<organism evidence="13">
    <name type="scientific">Neisseria leonii</name>
    <dbReference type="NCBI Taxonomy" id="2995413"/>
    <lineage>
        <taxon>Bacteria</taxon>
        <taxon>Pseudomonadati</taxon>
        <taxon>Pseudomonadota</taxon>
        <taxon>Betaproteobacteria</taxon>
        <taxon>Neisseriales</taxon>
        <taxon>Neisseriaceae</taxon>
        <taxon>Neisseria</taxon>
    </lineage>
</organism>
<keyword evidence="9" id="KW-0489">Methyltransferase</keyword>
<evidence type="ECO:0000256" key="7">
    <source>
        <dbReference type="ARBA" id="ARBA00023136"/>
    </source>
</evidence>
<evidence type="ECO:0000256" key="5">
    <source>
        <dbReference type="ARBA" id="ARBA00022692"/>
    </source>
</evidence>
<reference evidence="13" key="1">
    <citation type="submission" date="2022-10" db="EMBL/GenBank/DDBJ databases">
        <authorList>
            <person name="Boutroux M."/>
        </authorList>
    </citation>
    <scope>NUCLEOTIDE SEQUENCE</scope>
    <source>
        <strain evidence="13">51.81</strain>
    </source>
</reference>
<keyword evidence="4" id="KW-0997">Cell inner membrane</keyword>
<dbReference type="InterPro" id="IPR000045">
    <property type="entry name" value="Prepilin_IV_endopep_pep"/>
</dbReference>
<keyword evidence="9" id="KW-0511">Multifunctional enzyme</keyword>
<reference evidence="14" key="2">
    <citation type="submission" date="2024-02" db="EMBL/GenBank/DDBJ databases">
        <title>Neisseria leonii sp. nov.</title>
        <authorList>
            <person name="Boutroux M."/>
            <person name="Favre-Rochex S."/>
            <person name="Gorgette O."/>
            <person name="Touak G."/>
            <person name="Muhle E."/>
            <person name="Chesneau O."/>
            <person name="Clermont D."/>
            <person name="Rahi P."/>
        </authorList>
    </citation>
    <scope>NUCLEOTIDE SEQUENCE</scope>
    <source>
        <strain evidence="14">51.81</strain>
    </source>
</reference>
<dbReference type="PRINTS" id="PR00864">
    <property type="entry name" value="PREPILNPTASE"/>
</dbReference>
<evidence type="ECO:0000313" key="15">
    <source>
        <dbReference type="Proteomes" id="UP001149607"/>
    </source>
</evidence>
<evidence type="ECO:0000256" key="3">
    <source>
        <dbReference type="ARBA" id="ARBA00022475"/>
    </source>
</evidence>
<feature type="domain" description="Prepilin type IV endopeptidase peptidase" evidence="11">
    <location>
        <begin position="123"/>
        <end position="231"/>
    </location>
</feature>
<evidence type="ECO:0000256" key="1">
    <source>
        <dbReference type="ARBA" id="ARBA00004429"/>
    </source>
</evidence>
<dbReference type="RefSeq" id="WP_274584866.1">
    <property type="nucleotide sequence ID" value="NZ_CP146598.1"/>
</dbReference>
<dbReference type="Pfam" id="PF06750">
    <property type="entry name" value="A24_N_bact"/>
    <property type="match status" value="1"/>
</dbReference>
<comment type="function">
    <text evidence="9">Plays an essential role in type IV pili and type II pseudopili formation by proteolytically removing the leader sequence from substrate proteins and subsequently monomethylating the alpha-amino group of the newly exposed N-terminal phenylalanine.</text>
</comment>
<comment type="similarity">
    <text evidence="2 8">Belongs to the peptidase A24 family.</text>
</comment>
<evidence type="ECO:0000313" key="13">
    <source>
        <dbReference type="EMBL" id="MDD9327632.1"/>
    </source>
</evidence>
<evidence type="ECO:0000313" key="14">
    <source>
        <dbReference type="EMBL" id="WWY02788.1"/>
    </source>
</evidence>
<dbReference type="InterPro" id="IPR050882">
    <property type="entry name" value="Prepilin_peptidase/N-MTase"/>
</dbReference>
<feature type="transmembrane region" description="Helical" evidence="10">
    <location>
        <begin position="170"/>
        <end position="190"/>
    </location>
</feature>
<evidence type="ECO:0000256" key="8">
    <source>
        <dbReference type="RuleBase" id="RU003793"/>
    </source>
</evidence>
<dbReference type="InterPro" id="IPR010627">
    <property type="entry name" value="Prepilin_pept_A24_N"/>
</dbReference>
<keyword evidence="15" id="KW-1185">Reference proteome</keyword>
<comment type="subcellular location">
    <subcellularLocation>
        <location evidence="1">Cell inner membrane</location>
        <topology evidence="1">Multi-pass membrane protein</topology>
    </subcellularLocation>
    <subcellularLocation>
        <location evidence="9">Cell membrane</location>
        <topology evidence="9">Multi-pass membrane protein</topology>
    </subcellularLocation>
</comment>
<feature type="transmembrane region" description="Helical" evidence="10">
    <location>
        <begin position="6"/>
        <end position="24"/>
    </location>
</feature>
<protein>
    <recommendedName>
        <fullName evidence="9">Prepilin leader peptidase/N-methyltransferase</fullName>
        <ecNumber evidence="9">2.1.1.-</ecNumber>
        <ecNumber evidence="9">3.4.23.43</ecNumber>
    </recommendedName>
</protein>
<dbReference type="Gene3D" id="1.20.120.1220">
    <property type="match status" value="1"/>
</dbReference>
<dbReference type="PANTHER" id="PTHR30487:SF0">
    <property type="entry name" value="PREPILIN LEADER PEPTIDASE_N-METHYLTRANSFERASE-RELATED"/>
    <property type="match status" value="1"/>
</dbReference>
<proteinExistence type="inferred from homology"/>
<feature type="transmembrane region" description="Helical" evidence="10">
    <location>
        <begin position="145"/>
        <end position="164"/>
    </location>
</feature>
<gene>
    <name evidence="13" type="ORF">ORY91_001039</name>
    <name evidence="14" type="ORF">V9W64_08815</name>
</gene>
<accession>A0A9X4E578</accession>
<dbReference type="GO" id="GO:0008168">
    <property type="term" value="F:methyltransferase activity"/>
    <property type="evidence" value="ECO:0007669"/>
    <property type="project" value="UniProtKB-KW"/>
</dbReference>
<keyword evidence="3" id="KW-1003">Cell membrane</keyword>
<dbReference type="EMBL" id="CP146598">
    <property type="protein sequence ID" value="WWY02788.1"/>
    <property type="molecule type" value="Genomic_DNA"/>
</dbReference>
<evidence type="ECO:0000256" key="2">
    <source>
        <dbReference type="ARBA" id="ARBA00005801"/>
    </source>
</evidence>
<evidence type="ECO:0000259" key="12">
    <source>
        <dbReference type="Pfam" id="PF06750"/>
    </source>
</evidence>
<feature type="domain" description="Prepilin peptidase A24 N-terminal" evidence="12">
    <location>
        <begin position="9"/>
        <end position="110"/>
    </location>
</feature>
<feature type="transmembrane region" description="Helical" evidence="10">
    <location>
        <begin position="114"/>
        <end position="133"/>
    </location>
</feature>
<dbReference type="GO" id="GO:0006465">
    <property type="term" value="P:signal peptide processing"/>
    <property type="evidence" value="ECO:0007669"/>
    <property type="project" value="TreeGrafter"/>
</dbReference>
<feature type="transmembrane region" description="Helical" evidence="10">
    <location>
        <begin position="249"/>
        <end position="271"/>
    </location>
</feature>
<dbReference type="EC" id="2.1.1.-" evidence="9"/>
<evidence type="ECO:0000256" key="6">
    <source>
        <dbReference type="ARBA" id="ARBA00022989"/>
    </source>
</evidence>
<dbReference type="EC" id="3.4.23.43" evidence="9"/>
<keyword evidence="6 10" id="KW-1133">Transmembrane helix</keyword>
<keyword evidence="9" id="KW-0645">Protease</keyword>
<evidence type="ECO:0000259" key="11">
    <source>
        <dbReference type="Pfam" id="PF01478"/>
    </source>
</evidence>
<keyword evidence="7 10" id="KW-0472">Membrane</keyword>
<dbReference type="Proteomes" id="UP001149607">
    <property type="component" value="Chromosome"/>
</dbReference>